<feature type="transmembrane region" description="Helical" evidence="9">
    <location>
        <begin position="245"/>
        <end position="266"/>
    </location>
</feature>
<evidence type="ECO:0000256" key="5">
    <source>
        <dbReference type="ARBA" id="ARBA00022683"/>
    </source>
</evidence>
<feature type="transmembrane region" description="Helical" evidence="9">
    <location>
        <begin position="164"/>
        <end position="185"/>
    </location>
</feature>
<name>A0ABX6YIX5_9MICO</name>
<feature type="transmembrane region" description="Helical" evidence="9">
    <location>
        <begin position="86"/>
        <end position="116"/>
    </location>
</feature>
<dbReference type="PROSITE" id="PS51104">
    <property type="entry name" value="PTS_EIIC_TYPE_2"/>
    <property type="match status" value="1"/>
</dbReference>
<dbReference type="Proteomes" id="UP000662814">
    <property type="component" value="Chromosome"/>
</dbReference>
<evidence type="ECO:0000256" key="9">
    <source>
        <dbReference type="SAM" id="Phobius"/>
    </source>
</evidence>
<feature type="transmembrane region" description="Helical" evidence="9">
    <location>
        <begin position="53"/>
        <end position="74"/>
    </location>
</feature>
<dbReference type="Pfam" id="PF02378">
    <property type="entry name" value="PTS_EIIC"/>
    <property type="match status" value="1"/>
</dbReference>
<feature type="transmembrane region" description="Helical" evidence="9">
    <location>
        <begin position="300"/>
        <end position="330"/>
    </location>
</feature>
<evidence type="ECO:0000256" key="7">
    <source>
        <dbReference type="ARBA" id="ARBA00022989"/>
    </source>
</evidence>
<evidence type="ECO:0000256" key="8">
    <source>
        <dbReference type="ARBA" id="ARBA00023136"/>
    </source>
</evidence>
<keyword evidence="7 9" id="KW-1133">Transmembrane helix</keyword>
<dbReference type="NCBIfam" id="TIGR01427">
    <property type="entry name" value="PTS_IIC_fructo"/>
    <property type="match status" value="1"/>
</dbReference>
<keyword evidence="6 9" id="KW-0812">Transmembrane</keyword>
<dbReference type="RefSeq" id="WP_166986847.1">
    <property type="nucleotide sequence ID" value="NZ_CP061169.1"/>
</dbReference>
<keyword evidence="4" id="KW-0762">Sugar transport</keyword>
<feature type="domain" description="PTS EIIC type-2" evidence="10">
    <location>
        <begin position="10"/>
        <end position="342"/>
    </location>
</feature>
<feature type="transmembrane region" description="Helical" evidence="9">
    <location>
        <begin position="128"/>
        <end position="152"/>
    </location>
</feature>
<comment type="subcellular location">
    <subcellularLocation>
        <location evidence="1">Cell inner membrane</location>
        <topology evidence="1">Multi-pass membrane protein</topology>
    </subcellularLocation>
</comment>
<proteinExistence type="predicted"/>
<dbReference type="PANTHER" id="PTHR30505">
    <property type="entry name" value="FRUCTOSE-LIKE PERMEASE"/>
    <property type="match status" value="1"/>
</dbReference>
<feature type="transmembrane region" description="Helical" evidence="9">
    <location>
        <begin position="20"/>
        <end position="41"/>
    </location>
</feature>
<keyword evidence="12" id="KW-1185">Reference proteome</keyword>
<evidence type="ECO:0000256" key="6">
    <source>
        <dbReference type="ARBA" id="ARBA00022692"/>
    </source>
</evidence>
<evidence type="ECO:0000313" key="11">
    <source>
        <dbReference type="EMBL" id="QPZ38310.1"/>
    </source>
</evidence>
<evidence type="ECO:0000256" key="1">
    <source>
        <dbReference type="ARBA" id="ARBA00004429"/>
    </source>
</evidence>
<protein>
    <submittedName>
        <fullName evidence="11">PTS fructose transporter subunit IIC</fullName>
    </submittedName>
</protein>
<gene>
    <name evidence="11" type="ORF">HCR76_16230</name>
</gene>
<keyword evidence="8 9" id="KW-0472">Membrane</keyword>
<dbReference type="InterPro" id="IPR006327">
    <property type="entry name" value="PTS_IIC_fruc"/>
</dbReference>
<organism evidence="11 12">
    <name type="scientific">Paramicrobacterium chengjingii</name>
    <dbReference type="NCBI Taxonomy" id="2769067"/>
    <lineage>
        <taxon>Bacteria</taxon>
        <taxon>Bacillati</taxon>
        <taxon>Actinomycetota</taxon>
        <taxon>Actinomycetes</taxon>
        <taxon>Micrococcales</taxon>
        <taxon>Microbacteriaceae</taxon>
        <taxon>Paramicrobacterium</taxon>
    </lineage>
</organism>
<evidence type="ECO:0000259" key="10">
    <source>
        <dbReference type="PROSITE" id="PS51104"/>
    </source>
</evidence>
<keyword evidence="3" id="KW-1003">Cell membrane</keyword>
<evidence type="ECO:0000256" key="3">
    <source>
        <dbReference type="ARBA" id="ARBA00022475"/>
    </source>
</evidence>
<feature type="transmembrane region" description="Helical" evidence="9">
    <location>
        <begin position="216"/>
        <end position="233"/>
    </location>
</feature>
<dbReference type="InterPro" id="IPR013014">
    <property type="entry name" value="PTS_EIIC_2"/>
</dbReference>
<dbReference type="PANTHER" id="PTHR30505:SF0">
    <property type="entry name" value="FRUCTOSE-LIKE PTS SYSTEM EIIBC COMPONENT-RELATED"/>
    <property type="match status" value="1"/>
</dbReference>
<accession>A0ABX6YIX5</accession>
<keyword evidence="2" id="KW-0813">Transport</keyword>
<dbReference type="EMBL" id="CP061169">
    <property type="protein sequence ID" value="QPZ38310.1"/>
    <property type="molecule type" value="Genomic_DNA"/>
</dbReference>
<feature type="transmembrane region" description="Helical" evidence="9">
    <location>
        <begin position="272"/>
        <end position="293"/>
    </location>
</feature>
<reference evidence="11 12" key="1">
    <citation type="submission" date="2020-12" db="EMBL/GenBank/DDBJ databases">
        <title>Microbacterium sp. HY060.</title>
        <authorList>
            <person name="Zhou J."/>
        </authorList>
    </citation>
    <scope>NUCLEOTIDE SEQUENCE [LARGE SCALE GENOMIC DNA]</scope>
    <source>
        <strain evidence="11 12">HY60</strain>
    </source>
</reference>
<evidence type="ECO:0000256" key="4">
    <source>
        <dbReference type="ARBA" id="ARBA00022597"/>
    </source>
</evidence>
<dbReference type="InterPro" id="IPR050864">
    <property type="entry name" value="Bacterial_PTS_Sugar_Transport"/>
</dbReference>
<evidence type="ECO:0000313" key="12">
    <source>
        <dbReference type="Proteomes" id="UP000662814"/>
    </source>
</evidence>
<dbReference type="InterPro" id="IPR003352">
    <property type="entry name" value="PTS_EIIC"/>
</dbReference>
<evidence type="ECO:0000256" key="2">
    <source>
        <dbReference type="ARBA" id="ARBA00022448"/>
    </source>
</evidence>
<keyword evidence="5" id="KW-0598">Phosphotransferase system</keyword>
<sequence length="342" mass="34876">MALKDEGTRLKEGLLSGVSYMIPFVVAGGILIALAFGFGGIQISEGSGPWHEVFAWGDAAMGLMTTVLAGYIAYSYADKPALAPGFVAGAIAATQGSGFIGAIIGGVIAGYIVMALKKIKLPIALRSLLPVLIIPVVSVLAIGAIMTFIIGVPVTWLNVTLQDALSGMTGTSLIVLGIVQGAMLASDMGGPINKAAYAFALAATEAGNWAPMAANFIGSMAPPLGIGFAILLARKRFTQSEKGSVGGLFVGGLGMITEFAIPFAAARPLRTIPALMIGSAVGGALSYIFGLTIQAPHGGLFVVFLVNNIPLFLVSLVVASLITAGALILFRGKLPKEDVAVA</sequence>